<dbReference type="Pfam" id="PF03668">
    <property type="entry name" value="RapZ-like_N"/>
    <property type="match status" value="1"/>
</dbReference>
<dbReference type="NCBIfam" id="NF003828">
    <property type="entry name" value="PRK05416.1"/>
    <property type="match status" value="1"/>
</dbReference>
<evidence type="ECO:0000256" key="1">
    <source>
        <dbReference type="ARBA" id="ARBA00022741"/>
    </source>
</evidence>
<dbReference type="InterPro" id="IPR053931">
    <property type="entry name" value="RapZ_C"/>
</dbReference>
<feature type="domain" description="RapZ C-terminal" evidence="6">
    <location>
        <begin position="174"/>
        <end position="292"/>
    </location>
</feature>
<keyword evidence="1 4" id="KW-0547">Nucleotide-binding</keyword>
<keyword evidence="3 4" id="KW-0342">GTP-binding</keyword>
<dbReference type="PANTHER" id="PTHR30448:SF0">
    <property type="entry name" value="RNASE ADAPTER PROTEIN RAPZ"/>
    <property type="match status" value="1"/>
</dbReference>
<accession>A0A7C3RJ69</accession>
<dbReference type="PIRSF" id="PIRSF005052">
    <property type="entry name" value="P-loopkin"/>
    <property type="match status" value="1"/>
</dbReference>
<feature type="binding site" evidence="4">
    <location>
        <begin position="66"/>
        <end position="69"/>
    </location>
    <ligand>
        <name>GTP</name>
        <dbReference type="ChEBI" id="CHEBI:37565"/>
    </ligand>
</feature>
<evidence type="ECO:0000256" key="4">
    <source>
        <dbReference type="HAMAP-Rule" id="MF_00636"/>
    </source>
</evidence>
<dbReference type="InterPro" id="IPR027417">
    <property type="entry name" value="P-loop_NTPase"/>
</dbReference>
<sequence length="297" mass="34391">MKAKTDNFSLYIITGLSGGGKSQTLRILEDLGFFCVDNIPPKLVPTLIELCFSTDGKISRIALVIDIRSENFLEDFREMVDNIKKLNVYYKILFLEAEDEVIVRRYNETRRRHPLDKEGIGIFESIKLERQKLSEIKEMATHIIDTSNMSTKNLKDKILEIVSEDISNVKLRFMVGITSFGFKYGVPIDAHLVFDVRFLPNPFYILELRPLSGENEKIRNYVLETKEAKEFLDYLKRLLDFLIPLYQEEGRTNLNIAIGCTGGRHRAVVIANEIGNYLSDRYNVKIFHRDIDKDIKI</sequence>
<dbReference type="InterPro" id="IPR053930">
    <property type="entry name" value="RapZ-like_N"/>
</dbReference>
<comment type="caution">
    <text evidence="7">The sequence shown here is derived from an EMBL/GenBank/DDBJ whole genome shotgun (WGS) entry which is preliminary data.</text>
</comment>
<dbReference type="Pfam" id="PF22740">
    <property type="entry name" value="PapZ_C"/>
    <property type="match status" value="1"/>
</dbReference>
<evidence type="ECO:0000259" key="5">
    <source>
        <dbReference type="Pfam" id="PF03668"/>
    </source>
</evidence>
<dbReference type="EMBL" id="DTIN01000009">
    <property type="protein sequence ID" value="HFX12880.1"/>
    <property type="molecule type" value="Genomic_DNA"/>
</dbReference>
<keyword evidence="2 4" id="KW-0067">ATP-binding</keyword>
<dbReference type="GO" id="GO:0005524">
    <property type="term" value="F:ATP binding"/>
    <property type="evidence" value="ECO:0007669"/>
    <property type="project" value="UniProtKB-UniRule"/>
</dbReference>
<organism evidence="7">
    <name type="scientific">Dictyoglomus thermophilum</name>
    <dbReference type="NCBI Taxonomy" id="14"/>
    <lineage>
        <taxon>Bacteria</taxon>
        <taxon>Pseudomonadati</taxon>
        <taxon>Dictyoglomota</taxon>
        <taxon>Dictyoglomia</taxon>
        <taxon>Dictyoglomales</taxon>
        <taxon>Dictyoglomaceae</taxon>
        <taxon>Dictyoglomus</taxon>
    </lineage>
</organism>
<dbReference type="Gene3D" id="3.40.50.300">
    <property type="entry name" value="P-loop containing nucleotide triphosphate hydrolases"/>
    <property type="match status" value="1"/>
</dbReference>
<evidence type="ECO:0000259" key="6">
    <source>
        <dbReference type="Pfam" id="PF22740"/>
    </source>
</evidence>
<dbReference type="HAMAP" id="MF_00636">
    <property type="entry name" value="RapZ_like"/>
    <property type="match status" value="1"/>
</dbReference>
<reference evidence="7" key="1">
    <citation type="journal article" date="2020" name="mSystems">
        <title>Genome- and Community-Level Interaction Insights into Carbon Utilization and Element Cycling Functions of Hydrothermarchaeota in Hydrothermal Sediment.</title>
        <authorList>
            <person name="Zhou Z."/>
            <person name="Liu Y."/>
            <person name="Xu W."/>
            <person name="Pan J."/>
            <person name="Luo Z.H."/>
            <person name="Li M."/>
        </authorList>
    </citation>
    <scope>NUCLEOTIDE SEQUENCE [LARGE SCALE GENOMIC DNA]</scope>
    <source>
        <strain evidence="7">SpSt-81</strain>
    </source>
</reference>
<feature type="binding site" evidence="4">
    <location>
        <begin position="15"/>
        <end position="22"/>
    </location>
    <ligand>
        <name>ATP</name>
        <dbReference type="ChEBI" id="CHEBI:30616"/>
    </ligand>
</feature>
<proteinExistence type="inferred from homology"/>
<dbReference type="PANTHER" id="PTHR30448">
    <property type="entry name" value="RNASE ADAPTER PROTEIN RAPZ"/>
    <property type="match status" value="1"/>
</dbReference>
<dbReference type="AlphaFoldDB" id="A0A7C3RJ69"/>
<dbReference type="GO" id="GO:0005525">
    <property type="term" value="F:GTP binding"/>
    <property type="evidence" value="ECO:0007669"/>
    <property type="project" value="UniProtKB-UniRule"/>
</dbReference>
<dbReference type="SUPFAM" id="SSF52540">
    <property type="entry name" value="P-loop containing nucleoside triphosphate hydrolases"/>
    <property type="match status" value="1"/>
</dbReference>
<protein>
    <submittedName>
        <fullName evidence="7">RNase adapter RapZ</fullName>
    </submittedName>
</protein>
<name>A0A7C3RJ69_DICTH</name>
<gene>
    <name evidence="7" type="primary">rapZ</name>
    <name evidence="7" type="ORF">ENW00_01815</name>
</gene>
<dbReference type="InterPro" id="IPR005337">
    <property type="entry name" value="RapZ-like"/>
</dbReference>
<feature type="domain" description="RapZ-like N-terminal" evidence="5">
    <location>
        <begin position="10"/>
        <end position="161"/>
    </location>
</feature>
<evidence type="ECO:0000256" key="2">
    <source>
        <dbReference type="ARBA" id="ARBA00022840"/>
    </source>
</evidence>
<evidence type="ECO:0000313" key="7">
    <source>
        <dbReference type="EMBL" id="HFX12880.1"/>
    </source>
</evidence>
<evidence type="ECO:0000256" key="3">
    <source>
        <dbReference type="ARBA" id="ARBA00023134"/>
    </source>
</evidence>